<dbReference type="InterPro" id="IPR001107">
    <property type="entry name" value="Band_7"/>
</dbReference>
<dbReference type="Pfam" id="PF01145">
    <property type="entry name" value="Band_7"/>
    <property type="match status" value="1"/>
</dbReference>
<organism evidence="3 4">
    <name type="scientific">Lolliginicoccus lacisalsi</name>
    <dbReference type="NCBI Taxonomy" id="2742202"/>
    <lineage>
        <taxon>Bacteria</taxon>
        <taxon>Bacillati</taxon>
        <taxon>Actinomycetota</taxon>
        <taxon>Actinomycetes</taxon>
        <taxon>Mycobacteriales</taxon>
        <taxon>Hoyosellaceae</taxon>
        <taxon>Lolliginicoccus</taxon>
    </lineage>
</organism>
<keyword evidence="1" id="KW-0472">Membrane</keyword>
<evidence type="ECO:0000313" key="3">
    <source>
        <dbReference type="EMBL" id="MBD8505991.1"/>
    </source>
</evidence>
<sequence length="314" mass="33080">MPESRTALDSPAGAPVIPAPSISEREATNINGWPVLGGGIVGVLAGVAILLGGIALGQDSAAPGIALAVAGILVIIASIFVLVGLTLVEPNEARVLQVLGGNYSGSVRIPGLRWVNPLTQRQRVSVRIRNHETTKSKVNDVDGNPIEISAVVVWQVKDTARAVFAVDDFVEFVAFQTEAAVRHIAGSYPYDSSGQLSLRENADAINAKLAEEIAARVTSAGVEVIESRITRLSYAPEIAQAMLRRQQAGAVIAARQLIVEGAVTVVQQALARLEADSVVELDEERKAAMVSNLLVVLCGDRDAQPVVNTGSLYQ</sequence>
<dbReference type="SMART" id="SM00244">
    <property type="entry name" value="PHB"/>
    <property type="match status" value="1"/>
</dbReference>
<evidence type="ECO:0000256" key="1">
    <source>
        <dbReference type="SAM" id="Phobius"/>
    </source>
</evidence>
<dbReference type="Proteomes" id="UP000642993">
    <property type="component" value="Unassembled WGS sequence"/>
</dbReference>
<dbReference type="CDD" id="cd03402">
    <property type="entry name" value="SPFH_like_u2"/>
    <property type="match status" value="1"/>
</dbReference>
<dbReference type="InterPro" id="IPR036013">
    <property type="entry name" value="Band_7/SPFH_dom_sf"/>
</dbReference>
<gene>
    <name evidence="3" type="ORF">HT102_05780</name>
</gene>
<feature type="transmembrane region" description="Helical" evidence="1">
    <location>
        <begin position="64"/>
        <end position="88"/>
    </location>
</feature>
<dbReference type="RefSeq" id="WP_192038479.1">
    <property type="nucleotide sequence ID" value="NZ_JACYWE010000003.1"/>
</dbReference>
<evidence type="ECO:0000313" key="4">
    <source>
        <dbReference type="Proteomes" id="UP000642993"/>
    </source>
</evidence>
<reference evidence="3" key="1">
    <citation type="submission" date="2020-09" db="EMBL/GenBank/DDBJ databases">
        <title>Hoyosella lacisalsi sp. nov., a halotolerant actinobacterium isolated from soil of Lake Gudzhirganskoe.</title>
        <authorList>
            <person name="Yang Q."/>
            <person name="Guo P.Y."/>
            <person name="Liu S.W."/>
            <person name="Li F.N."/>
            <person name="Sun C.H."/>
        </authorList>
    </citation>
    <scope>NUCLEOTIDE SEQUENCE</scope>
    <source>
        <strain evidence="3">G463</strain>
    </source>
</reference>
<proteinExistence type="predicted"/>
<keyword evidence="1" id="KW-1133">Transmembrane helix</keyword>
<dbReference type="PANTHER" id="PTHR43446:SF1">
    <property type="entry name" value="BAND 7 DOMAIN-CONTAINING PROTEIN"/>
    <property type="match status" value="1"/>
</dbReference>
<keyword evidence="1" id="KW-0812">Transmembrane</keyword>
<dbReference type="EMBL" id="JACYWE010000003">
    <property type="protein sequence ID" value="MBD8505991.1"/>
    <property type="molecule type" value="Genomic_DNA"/>
</dbReference>
<dbReference type="PANTHER" id="PTHR43446">
    <property type="entry name" value="MEMBRANE PROTEIN-RELATED"/>
    <property type="match status" value="1"/>
</dbReference>
<dbReference type="Gene3D" id="3.30.479.30">
    <property type="entry name" value="Band 7 domain"/>
    <property type="match status" value="1"/>
</dbReference>
<comment type="caution">
    <text evidence="3">The sequence shown here is derived from an EMBL/GenBank/DDBJ whole genome shotgun (WGS) entry which is preliminary data.</text>
</comment>
<keyword evidence="4" id="KW-1185">Reference proteome</keyword>
<dbReference type="AlphaFoldDB" id="A0A927JB27"/>
<dbReference type="SUPFAM" id="SSF117892">
    <property type="entry name" value="Band 7/SPFH domain"/>
    <property type="match status" value="1"/>
</dbReference>
<feature type="transmembrane region" description="Helical" evidence="1">
    <location>
        <begin position="35"/>
        <end position="57"/>
    </location>
</feature>
<feature type="domain" description="Band 7" evidence="2">
    <location>
        <begin position="83"/>
        <end position="246"/>
    </location>
</feature>
<protein>
    <submittedName>
        <fullName evidence="3">SPFH domain-containing protein</fullName>
    </submittedName>
</protein>
<accession>A0A927JB27</accession>
<name>A0A927JB27_9ACTN</name>
<evidence type="ECO:0000259" key="2">
    <source>
        <dbReference type="SMART" id="SM00244"/>
    </source>
</evidence>